<dbReference type="RefSeq" id="WP_305108561.1">
    <property type="nucleotide sequence ID" value="NZ_JAUTWS010000114.1"/>
</dbReference>
<accession>A0ABT9EBX6</accession>
<keyword evidence="2" id="KW-1185">Reference proteome</keyword>
<evidence type="ECO:0000313" key="1">
    <source>
        <dbReference type="EMBL" id="MDO9713707.1"/>
    </source>
</evidence>
<organism evidence="1 2">
    <name type="scientific">Paracraurococcus lichenis</name>
    <dbReference type="NCBI Taxonomy" id="3064888"/>
    <lineage>
        <taxon>Bacteria</taxon>
        <taxon>Pseudomonadati</taxon>
        <taxon>Pseudomonadota</taxon>
        <taxon>Alphaproteobacteria</taxon>
        <taxon>Acetobacterales</taxon>
        <taxon>Roseomonadaceae</taxon>
        <taxon>Paracraurococcus</taxon>
    </lineage>
</organism>
<proteinExistence type="predicted"/>
<dbReference type="Pfam" id="PF04796">
    <property type="entry name" value="RepA_C"/>
    <property type="match status" value="1"/>
</dbReference>
<protein>
    <submittedName>
        <fullName evidence="1">Replication protein RepA</fullName>
    </submittedName>
</protein>
<reference evidence="1 2" key="1">
    <citation type="submission" date="2023-08" db="EMBL/GenBank/DDBJ databases">
        <title>The draft genome sequence of Paracraurococcus sp. LOR1-02.</title>
        <authorList>
            <person name="Kingkaew E."/>
            <person name="Tanasupawat S."/>
        </authorList>
    </citation>
    <scope>NUCLEOTIDE SEQUENCE [LARGE SCALE GENOMIC DNA]</scope>
    <source>
        <strain evidence="1 2">LOR1-02</strain>
    </source>
</reference>
<sequence>MAEVHDLLAARGLEVALRGAATKQQRVLVQTAHEFMADENLERNFLFSGFCLAGLPHRRIENDREWRVETDHITLLVEPGRRISADGTNPFVGVPFGSRARLIMLYLQTEAILRRSREIELGGSLNAWMRNLGISIGGKSYAEVREQAERISRCRLTFQTTRDGRTALINQNILETAMFLHEGGGDGRQATLALDAARLSEGFFAQLMKHPVPIPSAAIQRLNNNSTALDVYCWLAYRLHALKKPTQVTWAAIYKQFGTNFAKLKNFKYKFTEPLALALAVYPEARVDVEDAGLILYPSKPPETRPQVQVILPAEETVPKVQGLRQG</sequence>
<dbReference type="Proteomes" id="UP001243009">
    <property type="component" value="Unassembled WGS sequence"/>
</dbReference>
<evidence type="ECO:0000313" key="2">
    <source>
        <dbReference type="Proteomes" id="UP001243009"/>
    </source>
</evidence>
<comment type="caution">
    <text evidence="1">The sequence shown here is derived from an EMBL/GenBank/DDBJ whole genome shotgun (WGS) entry which is preliminary data.</text>
</comment>
<name>A0ABT9EBX6_9PROT</name>
<dbReference type="InterPro" id="IPR006881">
    <property type="entry name" value="RepA_C"/>
</dbReference>
<dbReference type="EMBL" id="JAUTWS010000114">
    <property type="protein sequence ID" value="MDO9713707.1"/>
    <property type="molecule type" value="Genomic_DNA"/>
</dbReference>
<gene>
    <name evidence="1" type="ORF">Q7A36_35685</name>
</gene>